<evidence type="ECO:0000256" key="1">
    <source>
        <dbReference type="SAM" id="MobiDB-lite"/>
    </source>
</evidence>
<dbReference type="EMBL" id="JAINUF010000001">
    <property type="protein sequence ID" value="KAJ8380050.1"/>
    <property type="molecule type" value="Genomic_DNA"/>
</dbReference>
<evidence type="ECO:0000313" key="3">
    <source>
        <dbReference type="Proteomes" id="UP001152622"/>
    </source>
</evidence>
<sequence length="118" mass="12761">MLSPSRASGVDHALSRDKARPSREASAGLARTLVSRATCRASMGQLRYATVHERAVSQRSEVWSLCIRTLPVSPLPPPPVSFICPVQSVCLGPPQGQRCIIIKSQTRTPLPMQPRGSC</sequence>
<gene>
    <name evidence="2" type="ORF">SKAU_G00008280</name>
</gene>
<dbReference type="AlphaFoldDB" id="A0A9Q1GAK8"/>
<feature type="region of interest" description="Disordered" evidence="1">
    <location>
        <begin position="1"/>
        <end position="27"/>
    </location>
</feature>
<protein>
    <submittedName>
        <fullName evidence="2">Uncharacterized protein</fullName>
    </submittedName>
</protein>
<reference evidence="2" key="1">
    <citation type="journal article" date="2023" name="Science">
        <title>Genome structures resolve the early diversification of teleost fishes.</title>
        <authorList>
            <person name="Parey E."/>
            <person name="Louis A."/>
            <person name="Montfort J."/>
            <person name="Bouchez O."/>
            <person name="Roques C."/>
            <person name="Iampietro C."/>
            <person name="Lluch J."/>
            <person name="Castinel A."/>
            <person name="Donnadieu C."/>
            <person name="Desvignes T."/>
            <person name="Floi Bucao C."/>
            <person name="Jouanno E."/>
            <person name="Wen M."/>
            <person name="Mejri S."/>
            <person name="Dirks R."/>
            <person name="Jansen H."/>
            <person name="Henkel C."/>
            <person name="Chen W.J."/>
            <person name="Zahm M."/>
            <person name="Cabau C."/>
            <person name="Klopp C."/>
            <person name="Thompson A.W."/>
            <person name="Robinson-Rechavi M."/>
            <person name="Braasch I."/>
            <person name="Lecointre G."/>
            <person name="Bobe J."/>
            <person name="Postlethwait J.H."/>
            <person name="Berthelot C."/>
            <person name="Roest Crollius H."/>
            <person name="Guiguen Y."/>
        </authorList>
    </citation>
    <scope>NUCLEOTIDE SEQUENCE</scope>
    <source>
        <strain evidence="2">WJC10195</strain>
    </source>
</reference>
<feature type="compositionally biased region" description="Basic and acidic residues" evidence="1">
    <location>
        <begin position="13"/>
        <end position="23"/>
    </location>
</feature>
<name>A0A9Q1GAK8_SYNKA</name>
<dbReference type="Proteomes" id="UP001152622">
    <property type="component" value="Chromosome 1"/>
</dbReference>
<keyword evidence="3" id="KW-1185">Reference proteome</keyword>
<organism evidence="2 3">
    <name type="scientific">Synaphobranchus kaupii</name>
    <name type="common">Kaup's arrowtooth eel</name>
    <dbReference type="NCBI Taxonomy" id="118154"/>
    <lineage>
        <taxon>Eukaryota</taxon>
        <taxon>Metazoa</taxon>
        <taxon>Chordata</taxon>
        <taxon>Craniata</taxon>
        <taxon>Vertebrata</taxon>
        <taxon>Euteleostomi</taxon>
        <taxon>Actinopterygii</taxon>
        <taxon>Neopterygii</taxon>
        <taxon>Teleostei</taxon>
        <taxon>Anguilliformes</taxon>
        <taxon>Synaphobranchidae</taxon>
        <taxon>Synaphobranchus</taxon>
    </lineage>
</organism>
<proteinExistence type="predicted"/>
<comment type="caution">
    <text evidence="2">The sequence shown here is derived from an EMBL/GenBank/DDBJ whole genome shotgun (WGS) entry which is preliminary data.</text>
</comment>
<evidence type="ECO:0000313" key="2">
    <source>
        <dbReference type="EMBL" id="KAJ8380050.1"/>
    </source>
</evidence>
<accession>A0A9Q1GAK8</accession>